<dbReference type="InterPro" id="IPR011042">
    <property type="entry name" value="6-blade_b-propeller_TolB-like"/>
</dbReference>
<keyword evidence="4" id="KW-1185">Reference proteome</keyword>
<proteinExistence type="predicted"/>
<dbReference type="OrthoDB" id="504981at2"/>
<comment type="caution">
    <text evidence="3">The sequence shown here is derived from an EMBL/GenBank/DDBJ whole genome shotgun (WGS) entry which is preliminary data.</text>
</comment>
<dbReference type="RefSeq" id="WP_067582878.1">
    <property type="nucleotide sequence ID" value="NZ_JABMCZ010000001.1"/>
</dbReference>
<dbReference type="AlphaFoldDB" id="A0A164PEF8"/>
<organism evidence="3 4">
    <name type="scientific">Nocardia terpenica</name>
    <dbReference type="NCBI Taxonomy" id="455432"/>
    <lineage>
        <taxon>Bacteria</taxon>
        <taxon>Bacillati</taxon>
        <taxon>Actinomycetota</taxon>
        <taxon>Actinomycetes</taxon>
        <taxon>Mycobacteriales</taxon>
        <taxon>Nocardiaceae</taxon>
        <taxon>Nocardia</taxon>
    </lineage>
</organism>
<sequence length="319" mass="33754">MKRVLGISMVFACLGSAMLVPAGRAAAHPSVFPTTIDLPAGFQPEGIAIGSLPVAYFGSKADGSVYRASLVTGRIHLLSPGPGTPALGLELDHRGRLFVAGGTGGDARVVDTRTGSILADYQLGTPPTTLVNDVILTPTGAWFTDSRTPVLYHLPIDRDGTLPSPEAVERLPLTGDIAYIPGAFNANGITRTPDGTSLIIVQTVTGQLFHVDPTTGTTHQIPLGTESVPDGDGLLLQNNTLFVVQNRHNTIAMITLNHSGTAGTLETRLTNPHFDVPSTIASFGHRLYLPNARLTTPPTPTTPYNAIAVDRPRNNDRRH</sequence>
<dbReference type="Proteomes" id="UP000076512">
    <property type="component" value="Unassembled WGS sequence"/>
</dbReference>
<evidence type="ECO:0000256" key="2">
    <source>
        <dbReference type="SAM" id="SignalP"/>
    </source>
</evidence>
<feature type="signal peptide" evidence="2">
    <location>
        <begin position="1"/>
        <end position="22"/>
    </location>
</feature>
<evidence type="ECO:0000256" key="1">
    <source>
        <dbReference type="SAM" id="MobiDB-lite"/>
    </source>
</evidence>
<name>A0A164PEF8_9NOCA</name>
<accession>A0A164PEF8</accession>
<dbReference type="EMBL" id="LWGR01000003">
    <property type="protein sequence ID" value="KZM75460.1"/>
    <property type="molecule type" value="Genomic_DNA"/>
</dbReference>
<feature type="region of interest" description="Disordered" evidence="1">
    <location>
        <begin position="294"/>
        <end position="319"/>
    </location>
</feature>
<gene>
    <name evidence="3" type="ORF">AWN90_18950</name>
</gene>
<protein>
    <submittedName>
        <fullName evidence="3">Superoxide dismutase</fullName>
    </submittedName>
</protein>
<evidence type="ECO:0000313" key="4">
    <source>
        <dbReference type="Proteomes" id="UP000076512"/>
    </source>
</evidence>
<dbReference type="STRING" id="455432.AWN90_18950"/>
<evidence type="ECO:0000313" key="3">
    <source>
        <dbReference type="EMBL" id="KZM75460.1"/>
    </source>
</evidence>
<reference evidence="3 4" key="1">
    <citation type="submission" date="2016-04" db="EMBL/GenBank/DDBJ databases">
        <authorList>
            <person name="Evans L.H."/>
            <person name="Alamgir A."/>
            <person name="Owens N."/>
            <person name="Weber N.D."/>
            <person name="Virtaneva K."/>
            <person name="Barbian K."/>
            <person name="Babar A."/>
            <person name="Rosenke K."/>
        </authorList>
    </citation>
    <scope>NUCLEOTIDE SEQUENCE [LARGE SCALE GENOMIC DNA]</scope>
    <source>
        <strain evidence="3 4">IFM 0406</strain>
    </source>
</reference>
<feature type="chain" id="PRO_5039133074" evidence="2">
    <location>
        <begin position="23"/>
        <end position="319"/>
    </location>
</feature>
<dbReference type="SUPFAM" id="SSF63829">
    <property type="entry name" value="Calcium-dependent phosphotriesterase"/>
    <property type="match status" value="1"/>
</dbReference>
<keyword evidence="2" id="KW-0732">Signal</keyword>
<feature type="compositionally biased region" description="Basic and acidic residues" evidence="1">
    <location>
        <begin position="310"/>
        <end position="319"/>
    </location>
</feature>
<dbReference type="Gene3D" id="2.120.10.30">
    <property type="entry name" value="TolB, C-terminal domain"/>
    <property type="match status" value="1"/>
</dbReference>